<evidence type="ECO:0000256" key="2">
    <source>
        <dbReference type="ARBA" id="ARBA00006448"/>
    </source>
</evidence>
<evidence type="ECO:0000259" key="8">
    <source>
        <dbReference type="Pfam" id="PF04239"/>
    </source>
</evidence>
<dbReference type="Gene3D" id="3.30.240.20">
    <property type="entry name" value="bsu07140 like domains"/>
    <property type="match status" value="1"/>
</dbReference>
<feature type="transmembrane region" description="Helical" evidence="7">
    <location>
        <begin position="6"/>
        <end position="22"/>
    </location>
</feature>
<evidence type="ECO:0000256" key="4">
    <source>
        <dbReference type="ARBA" id="ARBA00022692"/>
    </source>
</evidence>
<gene>
    <name evidence="9" type="ORF">SAMN05443244_1190</name>
</gene>
<evidence type="ECO:0000256" key="7">
    <source>
        <dbReference type="SAM" id="Phobius"/>
    </source>
</evidence>
<sequence length="148" mass="16371">MSMVMHAVFGYIFLTLMVRVLIRRPGAQMTQLEFVLVFLMGGVIILSTVGKDHSVTNCTCAVLAVGCLHRVTSGLKIRYPRFGALIDGTPLLLVRQGQWQQETMNGMRMAPEDVMAAARTKGIRSIDDIEYAVLERNGGISVIEKRDS</sequence>
<dbReference type="PANTHER" id="PTHR34582:SF6">
    <property type="entry name" value="UPF0702 TRANSMEMBRANE PROTEIN YCAP"/>
    <property type="match status" value="1"/>
</dbReference>
<reference evidence="9 10" key="1">
    <citation type="submission" date="2016-10" db="EMBL/GenBank/DDBJ databases">
        <authorList>
            <person name="de Groot N.N."/>
        </authorList>
    </citation>
    <scope>NUCLEOTIDE SEQUENCE [LARGE SCALE GENOMIC DNA]</scope>
    <source>
        <strain evidence="9 10">AB35.6</strain>
    </source>
</reference>
<dbReference type="InterPro" id="IPR007353">
    <property type="entry name" value="DUF421"/>
</dbReference>
<keyword evidence="3" id="KW-1003">Cell membrane</keyword>
<dbReference type="Proteomes" id="UP000182409">
    <property type="component" value="Unassembled WGS sequence"/>
</dbReference>
<dbReference type="EMBL" id="FNSD01000001">
    <property type="protein sequence ID" value="SEB57699.1"/>
    <property type="molecule type" value="Genomic_DNA"/>
</dbReference>
<comment type="subcellular location">
    <subcellularLocation>
        <location evidence="1">Cell membrane</location>
        <topology evidence="1">Multi-pass membrane protein</topology>
    </subcellularLocation>
</comment>
<keyword evidence="6 7" id="KW-0472">Membrane</keyword>
<evidence type="ECO:0000256" key="5">
    <source>
        <dbReference type="ARBA" id="ARBA00022989"/>
    </source>
</evidence>
<comment type="similarity">
    <text evidence="2">Belongs to the UPF0702 family.</text>
</comment>
<name>A0A1H4KGM7_9BACT</name>
<evidence type="ECO:0000256" key="6">
    <source>
        <dbReference type="ARBA" id="ARBA00023136"/>
    </source>
</evidence>
<dbReference type="Pfam" id="PF04239">
    <property type="entry name" value="DUF421"/>
    <property type="match status" value="1"/>
</dbReference>
<keyword evidence="5 7" id="KW-1133">Transmembrane helix</keyword>
<feature type="domain" description="YetF C-terminal" evidence="8">
    <location>
        <begin position="79"/>
        <end position="147"/>
    </location>
</feature>
<dbReference type="AlphaFoldDB" id="A0A1H4KGM7"/>
<dbReference type="GO" id="GO:0005886">
    <property type="term" value="C:plasma membrane"/>
    <property type="evidence" value="ECO:0007669"/>
    <property type="project" value="UniProtKB-SubCell"/>
</dbReference>
<evidence type="ECO:0000313" key="9">
    <source>
        <dbReference type="EMBL" id="SEB57699.1"/>
    </source>
</evidence>
<evidence type="ECO:0000256" key="1">
    <source>
        <dbReference type="ARBA" id="ARBA00004651"/>
    </source>
</evidence>
<dbReference type="InterPro" id="IPR023090">
    <property type="entry name" value="UPF0702_alpha/beta_dom_sf"/>
</dbReference>
<dbReference type="OrthoDB" id="9793799at2"/>
<protein>
    <recommendedName>
        <fullName evidence="8">YetF C-terminal domain-containing protein</fullName>
    </recommendedName>
</protein>
<accession>A0A1H4KGM7</accession>
<dbReference type="PANTHER" id="PTHR34582">
    <property type="entry name" value="UPF0702 TRANSMEMBRANE PROTEIN YCAP"/>
    <property type="match status" value="1"/>
</dbReference>
<proteinExistence type="inferred from homology"/>
<keyword evidence="4 7" id="KW-0812">Transmembrane</keyword>
<organism evidence="9 10">
    <name type="scientific">Terriglobus roseus</name>
    <dbReference type="NCBI Taxonomy" id="392734"/>
    <lineage>
        <taxon>Bacteria</taxon>
        <taxon>Pseudomonadati</taxon>
        <taxon>Acidobacteriota</taxon>
        <taxon>Terriglobia</taxon>
        <taxon>Terriglobales</taxon>
        <taxon>Acidobacteriaceae</taxon>
        <taxon>Terriglobus</taxon>
    </lineage>
</organism>
<evidence type="ECO:0000313" key="10">
    <source>
        <dbReference type="Proteomes" id="UP000182409"/>
    </source>
</evidence>
<feature type="transmembrane region" description="Helical" evidence="7">
    <location>
        <begin position="34"/>
        <end position="50"/>
    </location>
</feature>
<evidence type="ECO:0000256" key="3">
    <source>
        <dbReference type="ARBA" id="ARBA00022475"/>
    </source>
</evidence>